<dbReference type="NCBIfam" id="TIGR01683">
    <property type="entry name" value="thiS"/>
    <property type="match status" value="1"/>
</dbReference>
<dbReference type="PANTHER" id="PTHR34472">
    <property type="entry name" value="SULFUR CARRIER PROTEIN THIS"/>
    <property type="match status" value="1"/>
</dbReference>
<keyword evidence="2" id="KW-1185">Reference proteome</keyword>
<name>A0ABR8P4L5_9GAMM</name>
<organism evidence="1 2">
    <name type="scientific">Marinomonas colpomeniae</name>
    <dbReference type="NCBI Taxonomy" id="2774408"/>
    <lineage>
        <taxon>Bacteria</taxon>
        <taxon>Pseudomonadati</taxon>
        <taxon>Pseudomonadota</taxon>
        <taxon>Gammaproteobacteria</taxon>
        <taxon>Oceanospirillales</taxon>
        <taxon>Oceanospirillaceae</taxon>
        <taxon>Marinomonas</taxon>
    </lineage>
</organism>
<dbReference type="Gene3D" id="3.10.20.30">
    <property type="match status" value="1"/>
</dbReference>
<evidence type="ECO:0000313" key="2">
    <source>
        <dbReference type="Proteomes" id="UP000604161"/>
    </source>
</evidence>
<evidence type="ECO:0000313" key="1">
    <source>
        <dbReference type="EMBL" id="MBD5771727.1"/>
    </source>
</evidence>
<accession>A0ABR8P4L5</accession>
<protein>
    <submittedName>
        <fullName evidence="1">Sulfur carrier protein ThiS</fullName>
    </submittedName>
</protein>
<dbReference type="InterPro" id="IPR016155">
    <property type="entry name" value="Mopterin_synth/thiamin_S_b"/>
</dbReference>
<gene>
    <name evidence="1" type="primary">thiS</name>
    <name evidence="1" type="ORF">IF202_11750</name>
</gene>
<dbReference type="PANTHER" id="PTHR34472:SF1">
    <property type="entry name" value="SULFUR CARRIER PROTEIN THIS"/>
    <property type="match status" value="1"/>
</dbReference>
<dbReference type="CDD" id="cd00565">
    <property type="entry name" value="Ubl_ThiS"/>
    <property type="match status" value="1"/>
</dbReference>
<dbReference type="InterPro" id="IPR003749">
    <property type="entry name" value="ThiS/MoaD-like"/>
</dbReference>
<dbReference type="RefSeq" id="WP_191595087.1">
    <property type="nucleotide sequence ID" value="NZ_JACYFC010000003.1"/>
</dbReference>
<dbReference type="InterPro" id="IPR012675">
    <property type="entry name" value="Beta-grasp_dom_sf"/>
</dbReference>
<dbReference type="Proteomes" id="UP000604161">
    <property type="component" value="Unassembled WGS sequence"/>
</dbReference>
<sequence>MNIILNDVPYEFSGNTLKDLLSALKKEEQGIAIAIEQQVIPKSQWQSTQLIERSQVFIFESIAGG</sequence>
<dbReference type="EMBL" id="JACYFC010000003">
    <property type="protein sequence ID" value="MBD5771727.1"/>
    <property type="molecule type" value="Genomic_DNA"/>
</dbReference>
<reference evidence="1 2" key="1">
    <citation type="submission" date="2020-09" db="EMBL/GenBank/DDBJ databases">
        <title>Marinomonas sp. nov., isolated from the cysticercosis algae of Qingdao, China.</title>
        <authorList>
            <person name="Sun X."/>
        </authorList>
    </citation>
    <scope>NUCLEOTIDE SEQUENCE [LARGE SCALE GENOMIC DNA]</scope>
    <source>
        <strain evidence="1 2">SM2066</strain>
    </source>
</reference>
<comment type="caution">
    <text evidence="1">The sequence shown here is derived from an EMBL/GenBank/DDBJ whole genome shotgun (WGS) entry which is preliminary data.</text>
</comment>
<proteinExistence type="predicted"/>
<dbReference type="Pfam" id="PF02597">
    <property type="entry name" value="ThiS"/>
    <property type="match status" value="1"/>
</dbReference>
<dbReference type="SUPFAM" id="SSF54285">
    <property type="entry name" value="MoaD/ThiS"/>
    <property type="match status" value="1"/>
</dbReference>
<dbReference type="InterPro" id="IPR010035">
    <property type="entry name" value="Thi_S"/>
</dbReference>